<reference evidence="3 4" key="1">
    <citation type="submission" date="2018-01" db="EMBL/GenBank/DDBJ databases">
        <title>Cryobacterium sp. nov., from glaciers in China.</title>
        <authorList>
            <person name="Liu Q."/>
            <person name="Xin Y.-H."/>
        </authorList>
    </citation>
    <scope>NUCLEOTIDE SEQUENCE [LARGE SCALE GENOMIC DNA]</scope>
    <source>
        <strain evidence="3 4">TMB1-8</strain>
    </source>
</reference>
<organism evidence="3 4">
    <name type="scientific">Cryobacterium zongtaii</name>
    <dbReference type="NCBI Taxonomy" id="1259217"/>
    <lineage>
        <taxon>Bacteria</taxon>
        <taxon>Bacillati</taxon>
        <taxon>Actinomycetota</taxon>
        <taxon>Actinomycetes</taxon>
        <taxon>Micrococcales</taxon>
        <taxon>Microbacteriaceae</taxon>
        <taxon>Cryobacterium</taxon>
    </lineage>
</organism>
<dbReference type="PROSITE" id="PS51729">
    <property type="entry name" value="GNAT_YJDJ"/>
    <property type="match status" value="1"/>
</dbReference>
<gene>
    <name evidence="3" type="ORF">C3B59_19365</name>
</gene>
<evidence type="ECO:0000313" key="3">
    <source>
        <dbReference type="EMBL" id="POH57949.1"/>
    </source>
</evidence>
<evidence type="ECO:0000259" key="1">
    <source>
        <dbReference type="PROSITE" id="PS51186"/>
    </source>
</evidence>
<dbReference type="OrthoDB" id="5405911at2"/>
<dbReference type="PANTHER" id="PTHR31435:SF10">
    <property type="entry name" value="BSR4717 PROTEIN"/>
    <property type="match status" value="1"/>
</dbReference>
<evidence type="ECO:0000313" key="4">
    <source>
        <dbReference type="Proteomes" id="UP000237104"/>
    </source>
</evidence>
<feature type="domain" description="N-acetyltransferase" evidence="1">
    <location>
        <begin position="1"/>
        <end position="122"/>
    </location>
</feature>
<proteinExistence type="predicted"/>
<protein>
    <submittedName>
        <fullName evidence="3">GNAT family N-acetyltransferase</fullName>
    </submittedName>
</protein>
<dbReference type="Proteomes" id="UP000237104">
    <property type="component" value="Unassembled WGS sequence"/>
</dbReference>
<evidence type="ECO:0000259" key="2">
    <source>
        <dbReference type="PROSITE" id="PS51729"/>
    </source>
</evidence>
<dbReference type="PANTHER" id="PTHR31435">
    <property type="entry name" value="PROTEIN NATD1"/>
    <property type="match status" value="1"/>
</dbReference>
<dbReference type="InterPro" id="IPR016181">
    <property type="entry name" value="Acyl_CoA_acyltransferase"/>
</dbReference>
<dbReference type="SUPFAM" id="SSF55729">
    <property type="entry name" value="Acyl-CoA N-acyltransferases (Nat)"/>
    <property type="match status" value="1"/>
</dbReference>
<name>A0A2S3Z500_9MICO</name>
<dbReference type="EMBL" id="PPXF01000076">
    <property type="protein sequence ID" value="POH57949.1"/>
    <property type="molecule type" value="Genomic_DNA"/>
</dbReference>
<keyword evidence="3" id="KW-0808">Transferase</keyword>
<feature type="domain" description="N-acetyltransferase" evidence="2">
    <location>
        <begin position="20"/>
        <end position="106"/>
    </location>
</feature>
<comment type="caution">
    <text evidence="3">The sequence shown here is derived from an EMBL/GenBank/DDBJ whole genome shotgun (WGS) entry which is preliminary data.</text>
</comment>
<dbReference type="PROSITE" id="PS51186">
    <property type="entry name" value="GNAT"/>
    <property type="match status" value="1"/>
</dbReference>
<dbReference type="Gene3D" id="3.40.630.30">
    <property type="match status" value="1"/>
</dbReference>
<dbReference type="AlphaFoldDB" id="A0A2S3Z500"/>
<dbReference type="Pfam" id="PF14542">
    <property type="entry name" value="Acetyltransf_CG"/>
    <property type="match status" value="1"/>
</dbReference>
<dbReference type="GO" id="GO:0016747">
    <property type="term" value="F:acyltransferase activity, transferring groups other than amino-acyl groups"/>
    <property type="evidence" value="ECO:0007669"/>
    <property type="project" value="InterPro"/>
</dbReference>
<dbReference type="InterPro" id="IPR031165">
    <property type="entry name" value="GNAT_YJDJ"/>
</dbReference>
<sequence length="122" mass="13362">MSIPTHGESQPGAGEQRSVELVEDERRYLLLLDGVQVGHTVYADHGEQRVFVHTEISMDQSGKGLASTLVAAALADVRARGLRIVALCPFTAAYLRGHREYDDIVDPLTPRLKADLRAAQLI</sequence>
<dbReference type="RefSeq" id="WP_103432792.1">
    <property type="nucleotide sequence ID" value="NZ_PPXF01000076.1"/>
</dbReference>
<dbReference type="InterPro" id="IPR045057">
    <property type="entry name" value="Gcn5-rel_NAT"/>
</dbReference>
<accession>A0A2S3Z500</accession>
<dbReference type="InterPro" id="IPR000182">
    <property type="entry name" value="GNAT_dom"/>
</dbReference>